<dbReference type="PANTHER" id="PTHR46060:SF1">
    <property type="entry name" value="MARINER MOS1 TRANSPOSASE-LIKE PROTEIN"/>
    <property type="match status" value="1"/>
</dbReference>
<dbReference type="GO" id="GO:0003676">
    <property type="term" value="F:nucleic acid binding"/>
    <property type="evidence" value="ECO:0007669"/>
    <property type="project" value="InterPro"/>
</dbReference>
<dbReference type="EnsemblMetazoa" id="CJA28488.1">
    <property type="protein sequence ID" value="CJA28488.1"/>
    <property type="gene ID" value="WBGene00184062"/>
</dbReference>
<reference evidence="3" key="1">
    <citation type="submission" date="2010-08" db="EMBL/GenBank/DDBJ databases">
        <authorList>
            <consortium name="Caenorhabditis japonica Sequencing Consortium"/>
            <person name="Wilson R.K."/>
        </authorList>
    </citation>
    <scope>NUCLEOTIDE SEQUENCE [LARGE SCALE GENOMIC DNA]</scope>
    <source>
        <strain evidence="3">DF5081</strain>
    </source>
</reference>
<dbReference type="InterPro" id="IPR052709">
    <property type="entry name" value="Transposase-MT_Hybrid"/>
</dbReference>
<dbReference type="Proteomes" id="UP000005237">
    <property type="component" value="Unassembled WGS sequence"/>
</dbReference>
<dbReference type="InterPro" id="IPR001888">
    <property type="entry name" value="Transposase_1"/>
</dbReference>
<sequence>MLSEVFFCTSFSWAARAMMLAVTCFGSKSSRNKTTISKINREPRSSRSRFYVDADISKALKEDPRATSRELSATLKHPQRTIVNHLHEIGKMPKFGQLVPHLLTDFQKQLRCDLPQTEEICKKRTTDWIKDTTIGDENWVLYVNHTRKRQWVPAEETAKPDLEGELQEKKCCSHFWWDSKGVIFRELLPDDATTNADPYCTQLEKVVQALRLHRPRSSKLLQ</sequence>
<dbReference type="Gene3D" id="3.30.420.10">
    <property type="entry name" value="Ribonuclease H-like superfamily/Ribonuclease H"/>
    <property type="match status" value="1"/>
</dbReference>
<proteinExistence type="predicted"/>
<reference evidence="2" key="2">
    <citation type="submission" date="2022-06" db="UniProtKB">
        <authorList>
            <consortium name="EnsemblMetazoa"/>
        </authorList>
    </citation>
    <scope>IDENTIFICATION</scope>
    <source>
        <strain evidence="2">DF5081</strain>
    </source>
</reference>
<name>A0A8R1EBJ7_CAEJA</name>
<evidence type="ECO:0000256" key="1">
    <source>
        <dbReference type="SAM" id="SignalP"/>
    </source>
</evidence>
<dbReference type="AlphaFoldDB" id="A0A8R1EBJ7"/>
<organism evidence="2 3">
    <name type="scientific">Caenorhabditis japonica</name>
    <dbReference type="NCBI Taxonomy" id="281687"/>
    <lineage>
        <taxon>Eukaryota</taxon>
        <taxon>Metazoa</taxon>
        <taxon>Ecdysozoa</taxon>
        <taxon>Nematoda</taxon>
        <taxon>Chromadorea</taxon>
        <taxon>Rhabditida</taxon>
        <taxon>Rhabditina</taxon>
        <taxon>Rhabditomorpha</taxon>
        <taxon>Rhabditoidea</taxon>
        <taxon>Rhabditidae</taxon>
        <taxon>Peloderinae</taxon>
        <taxon>Caenorhabditis</taxon>
    </lineage>
</organism>
<protein>
    <recommendedName>
        <fullName evidence="4">Histone-lysine N-methyltransferase SETMAR</fullName>
    </recommendedName>
</protein>
<feature type="signal peptide" evidence="1">
    <location>
        <begin position="1"/>
        <end position="17"/>
    </location>
</feature>
<evidence type="ECO:0000313" key="3">
    <source>
        <dbReference type="Proteomes" id="UP000005237"/>
    </source>
</evidence>
<feature type="chain" id="PRO_5035849368" description="Histone-lysine N-methyltransferase SETMAR" evidence="1">
    <location>
        <begin position="18"/>
        <end position="222"/>
    </location>
</feature>
<keyword evidence="1" id="KW-0732">Signal</keyword>
<evidence type="ECO:0000313" key="2">
    <source>
        <dbReference type="EnsemblMetazoa" id="CJA28488.1"/>
    </source>
</evidence>
<dbReference type="InterPro" id="IPR036397">
    <property type="entry name" value="RNaseH_sf"/>
</dbReference>
<keyword evidence="3" id="KW-1185">Reference proteome</keyword>
<dbReference type="PANTHER" id="PTHR46060">
    <property type="entry name" value="MARINER MOS1 TRANSPOSASE-LIKE PROTEIN"/>
    <property type="match status" value="1"/>
</dbReference>
<accession>A0A8R1EBJ7</accession>
<dbReference type="Pfam" id="PF01359">
    <property type="entry name" value="Transposase_1"/>
    <property type="match status" value="1"/>
</dbReference>
<evidence type="ECO:0008006" key="4">
    <source>
        <dbReference type="Google" id="ProtNLM"/>
    </source>
</evidence>